<evidence type="ECO:0000256" key="3">
    <source>
        <dbReference type="ARBA" id="ARBA00011209"/>
    </source>
</evidence>
<dbReference type="HAMAP" id="MF_00281">
    <property type="entry name" value="Phe_tRNA_synth_alpha1"/>
    <property type="match status" value="1"/>
</dbReference>
<dbReference type="GO" id="GO:0140096">
    <property type="term" value="F:catalytic activity, acting on a protein"/>
    <property type="evidence" value="ECO:0007669"/>
    <property type="project" value="UniProtKB-ARBA"/>
</dbReference>
<dbReference type="GO" id="GO:0005737">
    <property type="term" value="C:cytoplasm"/>
    <property type="evidence" value="ECO:0007669"/>
    <property type="project" value="UniProtKB-SubCell"/>
</dbReference>
<dbReference type="Pfam" id="PF02912">
    <property type="entry name" value="Phe_tRNA-synt_N"/>
    <property type="match status" value="1"/>
</dbReference>
<evidence type="ECO:0000313" key="17">
    <source>
        <dbReference type="Proteomes" id="UP000242972"/>
    </source>
</evidence>
<keyword evidence="6 13" id="KW-0479">Metal-binding</keyword>
<dbReference type="PANTHER" id="PTHR11538:SF41">
    <property type="entry name" value="PHENYLALANINE--TRNA LIGASE, MITOCHONDRIAL"/>
    <property type="match status" value="1"/>
</dbReference>
<dbReference type="GO" id="GO:0000049">
    <property type="term" value="F:tRNA binding"/>
    <property type="evidence" value="ECO:0007669"/>
    <property type="project" value="InterPro"/>
</dbReference>
<evidence type="ECO:0000256" key="11">
    <source>
        <dbReference type="ARBA" id="ARBA00023146"/>
    </source>
</evidence>
<evidence type="ECO:0000256" key="13">
    <source>
        <dbReference type="HAMAP-Rule" id="MF_00281"/>
    </source>
</evidence>
<evidence type="ECO:0000256" key="6">
    <source>
        <dbReference type="ARBA" id="ARBA00022723"/>
    </source>
</evidence>
<evidence type="ECO:0000259" key="15">
    <source>
        <dbReference type="PROSITE" id="PS50862"/>
    </source>
</evidence>
<feature type="domain" description="Aminoacyl-transfer RNA synthetases class-II family profile" evidence="15">
    <location>
        <begin position="111"/>
        <end position="329"/>
    </location>
</feature>
<accession>A0A2T2XDV2</accession>
<keyword evidence="9 13" id="KW-0460">Magnesium</keyword>
<dbReference type="SUPFAM" id="SSF46589">
    <property type="entry name" value="tRNA-binding arm"/>
    <property type="match status" value="1"/>
</dbReference>
<dbReference type="GO" id="GO:0004826">
    <property type="term" value="F:phenylalanine-tRNA ligase activity"/>
    <property type="evidence" value="ECO:0007669"/>
    <property type="project" value="UniProtKB-UniRule"/>
</dbReference>
<dbReference type="AlphaFoldDB" id="A0A2T2XDV2"/>
<dbReference type="SUPFAM" id="SSF55681">
    <property type="entry name" value="Class II aaRS and biotin synthetases"/>
    <property type="match status" value="1"/>
</dbReference>
<dbReference type="Proteomes" id="UP000242972">
    <property type="component" value="Unassembled WGS sequence"/>
</dbReference>
<keyword evidence="8 13" id="KW-0067">ATP-binding</keyword>
<evidence type="ECO:0000256" key="10">
    <source>
        <dbReference type="ARBA" id="ARBA00022917"/>
    </source>
</evidence>
<keyword evidence="10 13" id="KW-0648">Protein biosynthesis</keyword>
<evidence type="ECO:0000256" key="5">
    <source>
        <dbReference type="ARBA" id="ARBA00022598"/>
    </source>
</evidence>
<dbReference type="Pfam" id="PF01409">
    <property type="entry name" value="tRNA-synt_2d"/>
    <property type="match status" value="1"/>
</dbReference>
<feature type="binding site" evidence="13">
    <location>
        <position position="256"/>
    </location>
    <ligand>
        <name>Mg(2+)</name>
        <dbReference type="ChEBI" id="CHEBI:18420"/>
        <note>shared with beta subunit</note>
    </ligand>
</feature>
<evidence type="ECO:0000256" key="9">
    <source>
        <dbReference type="ARBA" id="ARBA00022842"/>
    </source>
</evidence>
<protein>
    <recommendedName>
        <fullName evidence="13">Phenylalanine--tRNA ligase alpha subunit</fullName>
        <ecNumber evidence="13">6.1.1.20</ecNumber>
    </recommendedName>
    <alternativeName>
        <fullName evidence="13">Phenylalanyl-tRNA synthetase alpha subunit</fullName>
        <shortName evidence="13">PheRS</shortName>
    </alternativeName>
</protein>
<dbReference type="EMBL" id="PXYW01000034">
    <property type="protein sequence ID" value="PSR32636.1"/>
    <property type="molecule type" value="Genomic_DNA"/>
</dbReference>
<dbReference type="CDD" id="cd00496">
    <property type="entry name" value="PheRS_alpha_core"/>
    <property type="match status" value="1"/>
</dbReference>
<evidence type="ECO:0000256" key="12">
    <source>
        <dbReference type="ARBA" id="ARBA00049255"/>
    </source>
</evidence>
<dbReference type="InterPro" id="IPR045864">
    <property type="entry name" value="aa-tRNA-synth_II/BPL/LPL"/>
</dbReference>
<dbReference type="Gene3D" id="3.30.930.10">
    <property type="entry name" value="Bira Bifunctional Protein, Domain 2"/>
    <property type="match status" value="1"/>
</dbReference>
<dbReference type="InterPro" id="IPR002319">
    <property type="entry name" value="Phenylalanyl-tRNA_Synthase"/>
</dbReference>
<comment type="subcellular location">
    <subcellularLocation>
        <location evidence="1 13">Cytoplasm</location>
    </subcellularLocation>
</comment>
<organism evidence="16 17">
    <name type="scientific">Sulfobacillus benefaciens</name>
    <dbReference type="NCBI Taxonomy" id="453960"/>
    <lineage>
        <taxon>Bacteria</taxon>
        <taxon>Bacillati</taxon>
        <taxon>Bacillota</taxon>
        <taxon>Clostridia</taxon>
        <taxon>Eubacteriales</taxon>
        <taxon>Clostridiales Family XVII. Incertae Sedis</taxon>
        <taxon>Sulfobacillus</taxon>
    </lineage>
</organism>
<comment type="catalytic activity">
    <reaction evidence="12 13">
        <text>tRNA(Phe) + L-phenylalanine + ATP = L-phenylalanyl-tRNA(Phe) + AMP + diphosphate + H(+)</text>
        <dbReference type="Rhea" id="RHEA:19413"/>
        <dbReference type="Rhea" id="RHEA-COMP:9668"/>
        <dbReference type="Rhea" id="RHEA-COMP:9699"/>
        <dbReference type="ChEBI" id="CHEBI:15378"/>
        <dbReference type="ChEBI" id="CHEBI:30616"/>
        <dbReference type="ChEBI" id="CHEBI:33019"/>
        <dbReference type="ChEBI" id="CHEBI:58095"/>
        <dbReference type="ChEBI" id="CHEBI:78442"/>
        <dbReference type="ChEBI" id="CHEBI:78531"/>
        <dbReference type="ChEBI" id="CHEBI:456215"/>
        <dbReference type="EC" id="6.1.1.20"/>
    </reaction>
</comment>
<keyword evidence="5 13" id="KW-0436">Ligase</keyword>
<dbReference type="GO" id="GO:0005524">
    <property type="term" value="F:ATP binding"/>
    <property type="evidence" value="ECO:0007669"/>
    <property type="project" value="UniProtKB-UniRule"/>
</dbReference>
<dbReference type="EC" id="6.1.1.20" evidence="13"/>
<comment type="subunit">
    <text evidence="3 13">Tetramer of two alpha and two beta subunits.</text>
</comment>
<dbReference type="GO" id="GO:0016740">
    <property type="term" value="F:transferase activity"/>
    <property type="evidence" value="ECO:0007669"/>
    <property type="project" value="UniProtKB-ARBA"/>
</dbReference>
<dbReference type="GO" id="GO:0006432">
    <property type="term" value="P:phenylalanyl-tRNA aminoacylation"/>
    <property type="evidence" value="ECO:0007669"/>
    <property type="project" value="UniProtKB-UniRule"/>
</dbReference>
<comment type="similarity">
    <text evidence="2 13">Belongs to the class-II aminoacyl-tRNA synthetase family. Phe-tRNA synthetase alpha subunit type 1 subfamily.</text>
</comment>
<evidence type="ECO:0000256" key="2">
    <source>
        <dbReference type="ARBA" id="ARBA00010207"/>
    </source>
</evidence>
<keyword evidence="7 13" id="KW-0547">Nucleotide-binding</keyword>
<dbReference type="InterPro" id="IPR004188">
    <property type="entry name" value="Phe-tRNA_ligase_II_N"/>
</dbReference>
<evidence type="ECO:0000256" key="7">
    <source>
        <dbReference type="ARBA" id="ARBA00022741"/>
    </source>
</evidence>
<evidence type="ECO:0000313" key="16">
    <source>
        <dbReference type="EMBL" id="PSR32636.1"/>
    </source>
</evidence>
<reference evidence="16 17" key="1">
    <citation type="journal article" date="2014" name="BMC Genomics">
        <title>Comparison of environmental and isolate Sulfobacillus genomes reveals diverse carbon, sulfur, nitrogen, and hydrogen metabolisms.</title>
        <authorList>
            <person name="Justice N.B."/>
            <person name="Norman A."/>
            <person name="Brown C.T."/>
            <person name="Singh A."/>
            <person name="Thomas B.C."/>
            <person name="Banfield J.F."/>
        </authorList>
    </citation>
    <scope>NUCLEOTIDE SEQUENCE [LARGE SCALE GENOMIC DNA]</scope>
    <source>
        <strain evidence="16">AMDSBA4</strain>
    </source>
</reference>
<comment type="cofactor">
    <cofactor evidence="13">
        <name>Mg(2+)</name>
        <dbReference type="ChEBI" id="CHEBI:18420"/>
    </cofactor>
    <text evidence="13">Binds 2 magnesium ions per tetramer.</text>
</comment>
<comment type="caution">
    <text evidence="16">The sequence shown here is derived from an EMBL/GenBank/DDBJ whole genome shotgun (WGS) entry which is preliminary data.</text>
</comment>
<dbReference type="PROSITE" id="PS50862">
    <property type="entry name" value="AA_TRNA_LIGASE_II"/>
    <property type="match status" value="1"/>
</dbReference>
<dbReference type="InterPro" id="IPR006195">
    <property type="entry name" value="aa-tRNA-synth_II"/>
</dbReference>
<dbReference type="InterPro" id="IPR010978">
    <property type="entry name" value="tRNA-bd_arm"/>
</dbReference>
<keyword evidence="4 13" id="KW-0963">Cytoplasm</keyword>
<dbReference type="InterPro" id="IPR022911">
    <property type="entry name" value="Phe_tRNA_ligase_alpha1_bac"/>
</dbReference>
<keyword evidence="14" id="KW-0175">Coiled coil</keyword>
<dbReference type="GO" id="GO:0000287">
    <property type="term" value="F:magnesium ion binding"/>
    <property type="evidence" value="ECO:0007669"/>
    <property type="project" value="UniProtKB-UniRule"/>
</dbReference>
<evidence type="ECO:0000256" key="8">
    <source>
        <dbReference type="ARBA" id="ARBA00022840"/>
    </source>
</evidence>
<sequence>MALLDSNEWQDLSGKLAAASTSVQVQELRAEWIGRRGRITLALKALSNLSPEERRQQGQVLNAAREQATRLIDERLEQLRQQEEDRQLLNERLDMTIAGVEPKVGLLHPLTRVRRLLEDLFLRMGFSLAYGPEIETTWYNFEALNIPENHPARDMQDTFFVDLPGMVLRTHTSPVQIRGMEAAAGSLPVKIIAPGRVFRRDDDATHAPMFHQIEGLVVDRGITLGDLKGTLVAMATELLGASIGTRFRPSYFPFTEPSVEMDVTCAACGGTGCRTCKGTGWVEILGSGLVHPVVLQNGGYDPQEVSGFAFGLGIERLAMRIFGLDDLRPLYQNDLEYLMAFDRYTGRPML</sequence>
<evidence type="ECO:0000256" key="4">
    <source>
        <dbReference type="ARBA" id="ARBA00022490"/>
    </source>
</evidence>
<feature type="coiled-coil region" evidence="14">
    <location>
        <begin position="61"/>
        <end position="92"/>
    </location>
</feature>
<evidence type="ECO:0000256" key="14">
    <source>
        <dbReference type="SAM" id="Coils"/>
    </source>
</evidence>
<dbReference type="PANTHER" id="PTHR11538">
    <property type="entry name" value="PHENYLALANYL-TRNA SYNTHETASE"/>
    <property type="match status" value="1"/>
</dbReference>
<keyword evidence="11 13" id="KW-0030">Aminoacyl-tRNA synthetase</keyword>
<name>A0A2T2XDV2_9FIRM</name>
<evidence type="ECO:0000256" key="1">
    <source>
        <dbReference type="ARBA" id="ARBA00004496"/>
    </source>
</evidence>
<proteinExistence type="inferred from homology"/>
<gene>
    <name evidence="13" type="primary">pheS</name>
    <name evidence="16" type="ORF">C7B46_13535</name>
</gene>